<feature type="transmembrane region" description="Helical" evidence="5">
    <location>
        <begin position="81"/>
        <end position="104"/>
    </location>
</feature>
<dbReference type="InterPro" id="IPR009908">
    <property type="entry name" value="Methylamine_util_MauE"/>
</dbReference>
<feature type="domain" description="Methylamine utilisation protein MauE" evidence="6">
    <location>
        <begin position="12"/>
        <end position="140"/>
    </location>
</feature>
<evidence type="ECO:0000313" key="8">
    <source>
        <dbReference type="Proteomes" id="UP000184076"/>
    </source>
</evidence>
<keyword evidence="8" id="KW-1185">Reference proteome</keyword>
<reference evidence="8" key="1">
    <citation type="submission" date="2016-11" db="EMBL/GenBank/DDBJ databases">
        <authorList>
            <person name="Varghese N."/>
            <person name="Submissions S."/>
        </authorList>
    </citation>
    <scope>NUCLEOTIDE SEQUENCE [LARGE SCALE GENOMIC DNA]</scope>
    <source>
        <strain evidence="8">DSM 9756</strain>
    </source>
</reference>
<protein>
    <submittedName>
        <fullName evidence="7">Methylamine utilisation protein MauE</fullName>
    </submittedName>
</protein>
<dbReference type="Proteomes" id="UP000184076">
    <property type="component" value="Unassembled WGS sequence"/>
</dbReference>
<accession>A0A1M4XSV7</accession>
<evidence type="ECO:0000256" key="3">
    <source>
        <dbReference type="ARBA" id="ARBA00022989"/>
    </source>
</evidence>
<name>A0A1M4XSV7_9BACT</name>
<dbReference type="GO" id="GO:0016020">
    <property type="term" value="C:membrane"/>
    <property type="evidence" value="ECO:0007669"/>
    <property type="project" value="UniProtKB-SubCell"/>
</dbReference>
<evidence type="ECO:0000313" key="7">
    <source>
        <dbReference type="EMBL" id="SHE96528.1"/>
    </source>
</evidence>
<comment type="subcellular location">
    <subcellularLocation>
        <location evidence="1">Membrane</location>
        <topology evidence="1">Multi-pass membrane protein</topology>
    </subcellularLocation>
</comment>
<dbReference type="STRING" id="1121391.SAMN02745206_01105"/>
<gene>
    <name evidence="7" type="ORF">SAMN02745206_01105</name>
</gene>
<evidence type="ECO:0000256" key="5">
    <source>
        <dbReference type="SAM" id="Phobius"/>
    </source>
</evidence>
<feature type="transmembrane region" description="Helical" evidence="5">
    <location>
        <begin position="12"/>
        <end position="34"/>
    </location>
</feature>
<evidence type="ECO:0000256" key="2">
    <source>
        <dbReference type="ARBA" id="ARBA00022692"/>
    </source>
</evidence>
<dbReference type="UniPathway" id="UPA00895"/>
<dbReference type="GO" id="GO:0030416">
    <property type="term" value="P:methylamine metabolic process"/>
    <property type="evidence" value="ECO:0007669"/>
    <property type="project" value="InterPro"/>
</dbReference>
<organism evidence="7 8">
    <name type="scientific">Desulfacinum infernum DSM 9756</name>
    <dbReference type="NCBI Taxonomy" id="1121391"/>
    <lineage>
        <taxon>Bacteria</taxon>
        <taxon>Pseudomonadati</taxon>
        <taxon>Thermodesulfobacteriota</taxon>
        <taxon>Syntrophobacteria</taxon>
        <taxon>Syntrophobacterales</taxon>
        <taxon>Syntrophobacteraceae</taxon>
        <taxon>Desulfacinum</taxon>
    </lineage>
</organism>
<dbReference type="Pfam" id="PF07291">
    <property type="entry name" value="MauE"/>
    <property type="match status" value="1"/>
</dbReference>
<keyword evidence="2 5" id="KW-0812">Transmembrane</keyword>
<keyword evidence="4 5" id="KW-0472">Membrane</keyword>
<sequence>MASKVLNRNPGRWIFAAVRVGLGITFLWAGGVKLLDPSGFADTISHYELVPDWAPGPVSVGLPLLEVAAGAGALWNAAWSLWIMAGLLVLFIGVLWFGILQGLAIDCGCFSADELASQESLRQAFYRDWLMLAMLAALLLWKRWNGKNRWVEETRKESV</sequence>
<dbReference type="AlphaFoldDB" id="A0A1M4XSV7"/>
<evidence type="ECO:0000259" key="6">
    <source>
        <dbReference type="Pfam" id="PF07291"/>
    </source>
</evidence>
<dbReference type="EMBL" id="FQVB01000009">
    <property type="protein sequence ID" value="SHE96528.1"/>
    <property type="molecule type" value="Genomic_DNA"/>
</dbReference>
<evidence type="ECO:0000256" key="4">
    <source>
        <dbReference type="ARBA" id="ARBA00023136"/>
    </source>
</evidence>
<proteinExistence type="predicted"/>
<dbReference type="RefSeq" id="WP_073037750.1">
    <property type="nucleotide sequence ID" value="NZ_FQVB01000009.1"/>
</dbReference>
<evidence type="ECO:0000256" key="1">
    <source>
        <dbReference type="ARBA" id="ARBA00004141"/>
    </source>
</evidence>
<keyword evidence="3 5" id="KW-1133">Transmembrane helix</keyword>